<organism evidence="1 2">
    <name type="scientific">Caerostris extrusa</name>
    <name type="common">Bark spider</name>
    <name type="synonym">Caerostris bankana</name>
    <dbReference type="NCBI Taxonomy" id="172846"/>
    <lineage>
        <taxon>Eukaryota</taxon>
        <taxon>Metazoa</taxon>
        <taxon>Ecdysozoa</taxon>
        <taxon>Arthropoda</taxon>
        <taxon>Chelicerata</taxon>
        <taxon>Arachnida</taxon>
        <taxon>Araneae</taxon>
        <taxon>Araneomorphae</taxon>
        <taxon>Entelegynae</taxon>
        <taxon>Araneoidea</taxon>
        <taxon>Araneidae</taxon>
        <taxon>Caerostris</taxon>
    </lineage>
</organism>
<proteinExistence type="predicted"/>
<dbReference type="Proteomes" id="UP001054945">
    <property type="component" value="Unassembled WGS sequence"/>
</dbReference>
<evidence type="ECO:0000313" key="1">
    <source>
        <dbReference type="EMBL" id="GIY77828.1"/>
    </source>
</evidence>
<name>A0AAV4W615_CAEEX</name>
<protein>
    <submittedName>
        <fullName evidence="1">Uncharacterized protein</fullName>
    </submittedName>
</protein>
<comment type="caution">
    <text evidence="1">The sequence shown here is derived from an EMBL/GenBank/DDBJ whole genome shotgun (WGS) entry which is preliminary data.</text>
</comment>
<dbReference type="AlphaFoldDB" id="A0AAV4W615"/>
<keyword evidence="2" id="KW-1185">Reference proteome</keyword>
<accession>A0AAV4W615</accession>
<evidence type="ECO:0000313" key="2">
    <source>
        <dbReference type="Proteomes" id="UP001054945"/>
    </source>
</evidence>
<reference evidence="1 2" key="1">
    <citation type="submission" date="2021-06" db="EMBL/GenBank/DDBJ databases">
        <title>Caerostris extrusa draft genome.</title>
        <authorList>
            <person name="Kono N."/>
            <person name="Arakawa K."/>
        </authorList>
    </citation>
    <scope>NUCLEOTIDE SEQUENCE [LARGE SCALE GENOMIC DNA]</scope>
</reference>
<gene>
    <name evidence="1" type="ORF">CEXT_268181</name>
</gene>
<dbReference type="EMBL" id="BPLR01015687">
    <property type="protein sequence ID" value="GIY77828.1"/>
    <property type="molecule type" value="Genomic_DNA"/>
</dbReference>
<sequence length="73" mass="8118">MSQKVVIHLSLSKTLPIQNAASGSILTELVFFEDSLISSLRDRGKLMSGEAFRDAPCSNELYMGFWEDRGLIP</sequence>